<accession>A0A0D6PBW6</accession>
<dbReference type="GO" id="GO:0003700">
    <property type="term" value="F:DNA-binding transcription factor activity"/>
    <property type="evidence" value="ECO:0007669"/>
    <property type="project" value="InterPro"/>
</dbReference>
<protein>
    <submittedName>
        <fullName evidence="5">Transcriptional regulator AraC</fullName>
    </submittedName>
</protein>
<dbReference type="SMART" id="SM00342">
    <property type="entry name" value="HTH_ARAC"/>
    <property type="match status" value="1"/>
</dbReference>
<evidence type="ECO:0000313" key="6">
    <source>
        <dbReference type="Proteomes" id="UP000032668"/>
    </source>
</evidence>
<dbReference type="Pfam" id="PF12833">
    <property type="entry name" value="HTH_18"/>
    <property type="match status" value="1"/>
</dbReference>
<evidence type="ECO:0000313" key="5">
    <source>
        <dbReference type="EMBL" id="GAN78856.1"/>
    </source>
</evidence>
<keyword evidence="3" id="KW-0804">Transcription</keyword>
<name>A0A0D6PBW6_9PROT</name>
<keyword evidence="6" id="KW-1185">Reference proteome</keyword>
<keyword evidence="1" id="KW-0805">Transcription regulation</keyword>
<organism evidence="5 6">
    <name type="scientific">Acidocella aminolytica 101 = DSM 11237</name>
    <dbReference type="NCBI Taxonomy" id="1120923"/>
    <lineage>
        <taxon>Bacteria</taxon>
        <taxon>Pseudomonadati</taxon>
        <taxon>Pseudomonadota</taxon>
        <taxon>Alphaproteobacteria</taxon>
        <taxon>Acetobacterales</taxon>
        <taxon>Acidocellaceae</taxon>
        <taxon>Acidocella</taxon>
    </lineage>
</organism>
<dbReference type="Proteomes" id="UP000032668">
    <property type="component" value="Unassembled WGS sequence"/>
</dbReference>
<dbReference type="InterPro" id="IPR018060">
    <property type="entry name" value="HTH_AraC"/>
</dbReference>
<dbReference type="SUPFAM" id="SSF46689">
    <property type="entry name" value="Homeodomain-like"/>
    <property type="match status" value="1"/>
</dbReference>
<dbReference type="GO" id="GO:0005829">
    <property type="term" value="C:cytosol"/>
    <property type="evidence" value="ECO:0007669"/>
    <property type="project" value="TreeGrafter"/>
</dbReference>
<evidence type="ECO:0000259" key="4">
    <source>
        <dbReference type="PROSITE" id="PS01124"/>
    </source>
</evidence>
<reference evidence="5 6" key="1">
    <citation type="submission" date="2012-11" db="EMBL/GenBank/DDBJ databases">
        <title>Whole genome sequence of Acidocella aminolytica 101 = DSM 11237.</title>
        <authorList>
            <person name="Azuma Y."/>
            <person name="Higashiura N."/>
            <person name="Hirakawa H."/>
            <person name="Matsushita K."/>
        </authorList>
    </citation>
    <scope>NUCLEOTIDE SEQUENCE [LARGE SCALE GENOMIC DNA]</scope>
    <source>
        <strain evidence="6">101 / DSM 11237</strain>
    </source>
</reference>
<dbReference type="PANTHER" id="PTHR47894:SF4">
    <property type="entry name" value="HTH-TYPE TRANSCRIPTIONAL REGULATOR GADX"/>
    <property type="match status" value="1"/>
</dbReference>
<sequence length="310" mass="34940">MERHGIDPDSIHDPYSWIRLESASLLIEEAAWQLGDPCLGARIGMTYKADQAGPFGALFTASSSLADIFAHYPKFAPLIQSHTQMRVEQRDGLCVLSYRINDPAVPMRCQETEMTTASAISFIRGFLSRNWSPLEVQFAHAGQGREAALRQIFRAPVHFGLSESRIIMAAADVTRSNPLATPSLRPVVLRHLEDLLAREHQPPNLRESLRETIRHLLGQGPVTLNNVARELGFSVRTLQRRLQDERLNFRLLLEEERRGLAETMLDNRNLPMKQIAARLGYSELSGFSRACRGWTGKSPRALRQATQHNL</sequence>
<dbReference type="InterPro" id="IPR009057">
    <property type="entry name" value="Homeodomain-like_sf"/>
</dbReference>
<dbReference type="EMBL" id="BANC01000010">
    <property type="protein sequence ID" value="GAN78856.1"/>
    <property type="molecule type" value="Genomic_DNA"/>
</dbReference>
<dbReference type="InterPro" id="IPR032687">
    <property type="entry name" value="AraC-type_N"/>
</dbReference>
<feature type="domain" description="HTH araC/xylS-type" evidence="4">
    <location>
        <begin position="207"/>
        <end position="305"/>
    </location>
</feature>
<evidence type="ECO:0000256" key="2">
    <source>
        <dbReference type="ARBA" id="ARBA00023125"/>
    </source>
</evidence>
<dbReference type="Gene3D" id="1.10.10.60">
    <property type="entry name" value="Homeodomain-like"/>
    <property type="match status" value="1"/>
</dbReference>
<dbReference type="AlphaFoldDB" id="A0A0D6PBW6"/>
<evidence type="ECO:0000256" key="1">
    <source>
        <dbReference type="ARBA" id="ARBA00023015"/>
    </source>
</evidence>
<keyword evidence="2" id="KW-0238">DNA-binding</keyword>
<comment type="caution">
    <text evidence="5">The sequence shown here is derived from an EMBL/GenBank/DDBJ whole genome shotgun (WGS) entry which is preliminary data.</text>
</comment>
<gene>
    <name evidence="5" type="ORF">Aam_010_034</name>
</gene>
<dbReference type="PROSITE" id="PS01124">
    <property type="entry name" value="HTH_ARAC_FAMILY_2"/>
    <property type="match status" value="1"/>
</dbReference>
<dbReference type="GO" id="GO:0000976">
    <property type="term" value="F:transcription cis-regulatory region binding"/>
    <property type="evidence" value="ECO:0007669"/>
    <property type="project" value="TreeGrafter"/>
</dbReference>
<proteinExistence type="predicted"/>
<dbReference type="PANTHER" id="PTHR47894">
    <property type="entry name" value="HTH-TYPE TRANSCRIPTIONAL REGULATOR GADX"/>
    <property type="match status" value="1"/>
</dbReference>
<evidence type="ECO:0000256" key="3">
    <source>
        <dbReference type="ARBA" id="ARBA00023163"/>
    </source>
</evidence>
<dbReference type="Pfam" id="PF12625">
    <property type="entry name" value="Arabinose_bd"/>
    <property type="match status" value="1"/>
</dbReference>